<organism evidence="3 4">
    <name type="scientific">Phaeodactylibacter luteus</name>
    <dbReference type="NCBI Taxonomy" id="1564516"/>
    <lineage>
        <taxon>Bacteria</taxon>
        <taxon>Pseudomonadati</taxon>
        <taxon>Bacteroidota</taxon>
        <taxon>Saprospiria</taxon>
        <taxon>Saprospirales</taxon>
        <taxon>Haliscomenobacteraceae</taxon>
        <taxon>Phaeodactylibacter</taxon>
    </lineage>
</organism>
<gene>
    <name evidence="3" type="ORF">FRY97_11980</name>
</gene>
<comment type="caution">
    <text evidence="3">The sequence shown here is derived from an EMBL/GenBank/DDBJ whole genome shotgun (WGS) entry which is preliminary data.</text>
</comment>
<dbReference type="Pfam" id="PF01593">
    <property type="entry name" value="Amino_oxidase"/>
    <property type="match status" value="2"/>
</dbReference>
<dbReference type="PANTHER" id="PTHR43563">
    <property type="entry name" value="AMINE OXIDASE"/>
    <property type="match status" value="1"/>
</dbReference>
<dbReference type="RefSeq" id="WP_147167776.1">
    <property type="nucleotide sequence ID" value="NZ_VOOR01000022.1"/>
</dbReference>
<name>A0A5C6RKJ9_9BACT</name>
<feature type="domain" description="Amine oxidase" evidence="2">
    <location>
        <begin position="14"/>
        <end position="82"/>
    </location>
</feature>
<dbReference type="InterPro" id="IPR002937">
    <property type="entry name" value="Amino_oxidase"/>
</dbReference>
<evidence type="ECO:0000259" key="2">
    <source>
        <dbReference type="Pfam" id="PF01593"/>
    </source>
</evidence>
<proteinExistence type="inferred from homology"/>
<evidence type="ECO:0000256" key="1">
    <source>
        <dbReference type="ARBA" id="ARBA00005995"/>
    </source>
</evidence>
<comment type="similarity">
    <text evidence="1">Belongs to the flavin monoamine oxidase family.</text>
</comment>
<accession>A0A5C6RKJ9</accession>
<feature type="domain" description="Amine oxidase" evidence="2">
    <location>
        <begin position="106"/>
        <end position="344"/>
    </location>
</feature>
<dbReference type="InterPro" id="IPR050703">
    <property type="entry name" value="Flavin_MAO"/>
</dbReference>
<dbReference type="SUPFAM" id="SSF51905">
    <property type="entry name" value="FAD/NAD(P)-binding domain"/>
    <property type="match status" value="1"/>
</dbReference>
<dbReference type="InterPro" id="IPR036188">
    <property type="entry name" value="FAD/NAD-bd_sf"/>
</dbReference>
<dbReference type="PANTHER" id="PTHR43563:SF1">
    <property type="entry name" value="AMINE OXIDASE [FLAVIN-CONTAINING] B"/>
    <property type="match status" value="1"/>
</dbReference>
<dbReference type="GO" id="GO:0016491">
    <property type="term" value="F:oxidoreductase activity"/>
    <property type="evidence" value="ECO:0007669"/>
    <property type="project" value="InterPro"/>
</dbReference>
<dbReference type="AlphaFoldDB" id="A0A5C6RKJ9"/>
<evidence type="ECO:0000313" key="3">
    <source>
        <dbReference type="EMBL" id="TXB62908.1"/>
    </source>
</evidence>
<sequence>MELKTDTLIIGAGLTGLTLAYWLQQSGRQACLLEARARPGGRVHTDYQAGQAPVELGATWFGNKHTALMSLLEELKLSSFPQELGRQAIYEPISTSPPQVVQLPPNEEPSYRIAGGSSALVQALLAQLNGTPVHYHMPVAKLARKGESIVAEAPGLRATAQRVVSTLPPHLLAKSITLQPGLPEEVAAIAARTHTWMGDSIKVAFRYKEAFWRKPGSSGTLFSNVGPIPEMYDHADADGGHFALKGFFNSAYHSISREERQEMALQQLSRYYGDAARSYTGYLEAVWQQEPYTFAPYNASVLPHQHNGHAIFRKPLWGGRLWIAGSETAPAFPGYMDGAVRSARFTFEAICQAPY</sequence>
<reference evidence="3 4" key="1">
    <citation type="submission" date="2019-08" db="EMBL/GenBank/DDBJ databases">
        <title>Genome of Phaeodactylibacter luteus.</title>
        <authorList>
            <person name="Bowman J.P."/>
        </authorList>
    </citation>
    <scope>NUCLEOTIDE SEQUENCE [LARGE SCALE GENOMIC DNA]</scope>
    <source>
        <strain evidence="3 4">KCTC 42180</strain>
    </source>
</reference>
<dbReference type="SUPFAM" id="SSF54373">
    <property type="entry name" value="FAD-linked reductases, C-terminal domain"/>
    <property type="match status" value="1"/>
</dbReference>
<dbReference type="Proteomes" id="UP000321580">
    <property type="component" value="Unassembled WGS sequence"/>
</dbReference>
<evidence type="ECO:0000313" key="4">
    <source>
        <dbReference type="Proteomes" id="UP000321580"/>
    </source>
</evidence>
<dbReference type="EMBL" id="VOOR01000022">
    <property type="protein sequence ID" value="TXB62908.1"/>
    <property type="molecule type" value="Genomic_DNA"/>
</dbReference>
<keyword evidence="4" id="KW-1185">Reference proteome</keyword>
<dbReference type="OrthoDB" id="56323at2"/>
<protein>
    <submittedName>
        <fullName evidence="3">FAD-dependent oxidoreductase</fullName>
    </submittedName>
</protein>
<dbReference type="Gene3D" id="3.50.50.60">
    <property type="entry name" value="FAD/NAD(P)-binding domain"/>
    <property type="match status" value="2"/>
</dbReference>